<dbReference type="InterPro" id="IPR039706">
    <property type="entry name" value="MINAR1-like"/>
</dbReference>
<comment type="subcellular location">
    <subcellularLocation>
        <location evidence="5">Endomembrane system</location>
        <topology evidence="5">Single-pass membrane protein</topology>
    </subcellularLocation>
</comment>
<dbReference type="PANTHER" id="PTHR31530">
    <property type="entry name" value="MAJOR INTRINSICALLY DISORDERED NOTCH2-BINDING RECEPTOR 1 MINAR1 FAMILY MEMBER"/>
    <property type="match status" value="1"/>
</dbReference>
<evidence type="ECO:0000256" key="2">
    <source>
        <dbReference type="ARBA" id="ARBA00022692"/>
    </source>
</evidence>
<feature type="transmembrane region" description="Helical" evidence="6">
    <location>
        <begin position="172"/>
        <end position="193"/>
    </location>
</feature>
<dbReference type="InterPro" id="IPR009626">
    <property type="entry name" value="MINAR1-like_C"/>
</dbReference>
<proteinExistence type="inferred from homology"/>
<evidence type="ECO:0000256" key="6">
    <source>
        <dbReference type="SAM" id="Phobius"/>
    </source>
</evidence>
<evidence type="ECO:0000256" key="4">
    <source>
        <dbReference type="ARBA" id="ARBA00023136"/>
    </source>
</evidence>
<organism evidence="8 9">
    <name type="scientific">Monopterus albus</name>
    <name type="common">Swamp eel</name>
    <dbReference type="NCBI Taxonomy" id="43700"/>
    <lineage>
        <taxon>Eukaryota</taxon>
        <taxon>Metazoa</taxon>
        <taxon>Chordata</taxon>
        <taxon>Craniata</taxon>
        <taxon>Vertebrata</taxon>
        <taxon>Euteleostomi</taxon>
        <taxon>Actinopterygii</taxon>
        <taxon>Neopterygii</taxon>
        <taxon>Teleostei</taxon>
        <taxon>Neoteleostei</taxon>
        <taxon>Acanthomorphata</taxon>
        <taxon>Anabantaria</taxon>
        <taxon>Synbranchiformes</taxon>
        <taxon>Synbranchidae</taxon>
        <taxon>Monopterus</taxon>
    </lineage>
</organism>
<reference evidence="8" key="2">
    <citation type="submission" date="2025-09" db="UniProtKB">
        <authorList>
            <consortium name="Ensembl"/>
        </authorList>
    </citation>
    <scope>IDENTIFICATION</scope>
</reference>
<sequence>MDISVLPNNNHPEKFLQLDVGTLRATHGMFQIGTVMSSQRQWQNRIYSQREQRVKTDNRPPPSPEGTPAVFIDRYLENHITSVTLKSNIKMNPLYVDTRAVDTVDKEKYKPSWTVKEYDTQTIHGNLANYLKEEVKTPQDLDFWLEDLYTPGFDSLLKKKEAEHKRKQLCKIIFSIILSVCAVLIVIIVPIVVKQQKN</sequence>
<feature type="domain" description="Major intrinsically disordered Notch2-binding receptor 1-like C-terminal" evidence="7">
    <location>
        <begin position="41"/>
        <end position="193"/>
    </location>
</feature>
<dbReference type="PANTHER" id="PTHR31530:SF4">
    <property type="entry name" value="MAJOR INTRINSICALLY DISORDERED NOTCH2-BINDING RECEPTOR 1-LIKE"/>
    <property type="match status" value="1"/>
</dbReference>
<evidence type="ECO:0000256" key="1">
    <source>
        <dbReference type="ARBA" id="ARBA00006410"/>
    </source>
</evidence>
<protein>
    <recommendedName>
        <fullName evidence="7">Major intrinsically disordered Notch2-binding receptor 1-like C-terminal domain-containing protein</fullName>
    </recommendedName>
</protein>
<dbReference type="Ensembl" id="ENSMALT00000020352.1">
    <property type="protein sequence ID" value="ENSMALP00000019960.1"/>
    <property type="gene ID" value="ENSMALG00000013937.1"/>
</dbReference>
<dbReference type="OrthoDB" id="8920945at2759"/>
<evidence type="ECO:0000313" key="8">
    <source>
        <dbReference type="Ensembl" id="ENSMALP00000019960.1"/>
    </source>
</evidence>
<evidence type="ECO:0000256" key="3">
    <source>
        <dbReference type="ARBA" id="ARBA00022989"/>
    </source>
</evidence>
<keyword evidence="2 6" id="KW-0812">Transmembrane</keyword>
<dbReference type="AlphaFoldDB" id="A0A3Q3JTK9"/>
<dbReference type="KEGG" id="malb:109970835"/>
<evidence type="ECO:0000313" key="9">
    <source>
        <dbReference type="Proteomes" id="UP000261600"/>
    </source>
</evidence>
<reference evidence="8" key="1">
    <citation type="submission" date="2025-08" db="UniProtKB">
        <authorList>
            <consortium name="Ensembl"/>
        </authorList>
    </citation>
    <scope>IDENTIFICATION</scope>
</reference>
<keyword evidence="3 6" id="KW-1133">Transmembrane helix</keyword>
<dbReference type="GO" id="GO:0012505">
    <property type="term" value="C:endomembrane system"/>
    <property type="evidence" value="ECO:0007669"/>
    <property type="project" value="UniProtKB-SubCell"/>
</dbReference>
<dbReference type="RefSeq" id="XP_020474333.1">
    <property type="nucleotide sequence ID" value="XM_020618677.1"/>
</dbReference>
<evidence type="ECO:0000256" key="5">
    <source>
        <dbReference type="ARBA" id="ARBA00037847"/>
    </source>
</evidence>
<comment type="similarity">
    <text evidence="1">Belongs to the MINAR family.</text>
</comment>
<keyword evidence="9" id="KW-1185">Reference proteome</keyword>
<dbReference type="Pfam" id="PF06789">
    <property type="entry name" value="MINAR1_C"/>
    <property type="match status" value="1"/>
</dbReference>
<keyword evidence="4 6" id="KW-0472">Membrane</keyword>
<dbReference type="CTD" id="100127206"/>
<dbReference type="RefSeq" id="XP_020474332.1">
    <property type="nucleotide sequence ID" value="XM_020618676.1"/>
</dbReference>
<evidence type="ECO:0000259" key="7">
    <source>
        <dbReference type="Pfam" id="PF06789"/>
    </source>
</evidence>
<name>A0A3Q3JTK9_MONAL</name>
<dbReference type="Proteomes" id="UP000261600">
    <property type="component" value="Unplaced"/>
</dbReference>
<dbReference type="GeneID" id="109970835"/>
<accession>A0A3Q3JTK9</accession>